<sequence>MTSKNIDHIQTTHVGSLPRTQKLLDLNKAHQDGSIAWDDFVSQLHDEVRDVVKRQIDLGIDIVNDGEYGHVMTQSVDYGGWWNYSFSRLSGLTAGDSDSRWGAEEPLIESKPGQIRLASFAHRRDRALFKDAYENPVNGVLAARNPVKQPSITGEITYTGADAVKADTDGLRTALDELNAHNEGFVAALSPGSAARLTNEFYDSDEDVVWACAEALKNEYKAIVDAGFVVQIDDPSIAESWDQIVPEPSVADYQKFIQIRIDALNHALEGLPEDKVRFHLCWGSWHGPHTTDLEFKYLVDQMLTINAGSYSFEAGNVRHAHEWEIWEDTKLPEGKLIVPGVVSHSTNVVEHPELVAQRIERFAGLVGRENVIASTDCGFGGRIHPDIAWAKLESLTAGAKLASQRLF</sequence>
<reference evidence="2 3" key="1">
    <citation type="submission" date="2013-04" db="EMBL/GenBank/DDBJ databases">
        <title>The Genome Sequence of Propionimicrobium lymphophilum ACS-093-V-SCH5.</title>
        <authorList>
            <consortium name="The Broad Institute Genomics Platform"/>
            <person name="Earl A."/>
            <person name="Ward D."/>
            <person name="Feldgarden M."/>
            <person name="Gevers D."/>
            <person name="Saerens B."/>
            <person name="Vaneechoutte M."/>
            <person name="Walker B."/>
            <person name="Young S."/>
            <person name="Zeng Q."/>
            <person name="Gargeya S."/>
            <person name="Fitzgerald M."/>
            <person name="Haas B."/>
            <person name="Abouelleil A."/>
            <person name="Allen A.W."/>
            <person name="Alvarado L."/>
            <person name="Arachchi H.M."/>
            <person name="Berlin A.M."/>
            <person name="Chapman S.B."/>
            <person name="Gainer-Dewar J."/>
            <person name="Goldberg J."/>
            <person name="Griggs A."/>
            <person name="Gujja S."/>
            <person name="Hansen M."/>
            <person name="Howarth C."/>
            <person name="Imamovic A."/>
            <person name="Ireland A."/>
            <person name="Larimer J."/>
            <person name="McCowan C."/>
            <person name="Murphy C."/>
            <person name="Pearson M."/>
            <person name="Poon T.W."/>
            <person name="Priest M."/>
            <person name="Roberts A."/>
            <person name="Saif S."/>
            <person name="Shea T."/>
            <person name="Sisk P."/>
            <person name="Sykes S."/>
            <person name="Wortman J."/>
            <person name="Nusbaum C."/>
            <person name="Birren B."/>
        </authorList>
    </citation>
    <scope>NUCLEOTIDE SEQUENCE [LARGE SCALE GENOMIC DNA]</scope>
    <source>
        <strain evidence="2 3">ACS-093-V-SCH5</strain>
    </source>
</reference>
<name>S2W258_9ACTN</name>
<keyword evidence="3" id="KW-1185">Reference proteome</keyword>
<dbReference type="SUPFAM" id="SSF51726">
    <property type="entry name" value="UROD/MetE-like"/>
    <property type="match status" value="1"/>
</dbReference>
<evidence type="ECO:0000313" key="3">
    <source>
        <dbReference type="Proteomes" id="UP000014417"/>
    </source>
</evidence>
<accession>S2W258</accession>
<gene>
    <name evidence="2" type="ORF">HMPREF9306_00279</name>
</gene>
<evidence type="ECO:0000313" key="2">
    <source>
        <dbReference type="EMBL" id="EPD33863.1"/>
    </source>
</evidence>
<dbReference type="InterPro" id="IPR038071">
    <property type="entry name" value="UROD/MetE-like_sf"/>
</dbReference>
<dbReference type="RefSeq" id="WP_016455135.1">
    <property type="nucleotide sequence ID" value="NZ_KE150269.1"/>
</dbReference>
<dbReference type="OrthoDB" id="244285at2"/>
<protein>
    <recommendedName>
        <fullName evidence="1">Cobalamin-independent methionine synthase MetE C-terminal/archaeal domain-containing protein</fullName>
    </recommendedName>
</protein>
<dbReference type="GO" id="GO:0003871">
    <property type="term" value="F:5-methyltetrahydropteroyltriglutamate-homocysteine S-methyltransferase activity"/>
    <property type="evidence" value="ECO:0007669"/>
    <property type="project" value="InterPro"/>
</dbReference>
<dbReference type="GO" id="GO:0009086">
    <property type="term" value="P:methionine biosynthetic process"/>
    <property type="evidence" value="ECO:0007669"/>
    <property type="project" value="InterPro"/>
</dbReference>
<feature type="domain" description="Cobalamin-independent methionine synthase MetE C-terminal/archaeal" evidence="1">
    <location>
        <begin position="10"/>
        <end position="68"/>
    </location>
</feature>
<feature type="domain" description="Cobalamin-independent methionine synthase MetE C-terminal/archaeal" evidence="1">
    <location>
        <begin position="146"/>
        <end position="383"/>
    </location>
</feature>
<dbReference type="STRING" id="883161.HMPREF9306_00279"/>
<dbReference type="EMBL" id="AGZR01000003">
    <property type="protein sequence ID" value="EPD33863.1"/>
    <property type="molecule type" value="Genomic_DNA"/>
</dbReference>
<dbReference type="HOGENOM" id="CLU_046993_0_0_11"/>
<dbReference type="GO" id="GO:0008270">
    <property type="term" value="F:zinc ion binding"/>
    <property type="evidence" value="ECO:0007669"/>
    <property type="project" value="InterPro"/>
</dbReference>
<dbReference type="Gene3D" id="3.20.20.210">
    <property type="match status" value="1"/>
</dbReference>
<dbReference type="InterPro" id="IPR002629">
    <property type="entry name" value="Met_Synth_C/arc"/>
</dbReference>
<dbReference type="PANTHER" id="PTHR43844">
    <property type="entry name" value="METHIONINE SYNTHASE"/>
    <property type="match status" value="1"/>
</dbReference>
<dbReference type="PANTHER" id="PTHR43844:SF2">
    <property type="entry name" value="SYNTHASE, VITAMIN-B12 INDEPENDENT, PUTATIVE (AFU_ORTHOLOGUE AFUA_3G12060)-RELATED"/>
    <property type="match status" value="1"/>
</dbReference>
<dbReference type="Pfam" id="PF01717">
    <property type="entry name" value="Meth_synt_2"/>
    <property type="match status" value="2"/>
</dbReference>
<dbReference type="PATRIC" id="fig|883161.3.peg.282"/>
<dbReference type="AlphaFoldDB" id="S2W258"/>
<comment type="caution">
    <text evidence="2">The sequence shown here is derived from an EMBL/GenBank/DDBJ whole genome shotgun (WGS) entry which is preliminary data.</text>
</comment>
<evidence type="ECO:0000259" key="1">
    <source>
        <dbReference type="Pfam" id="PF01717"/>
    </source>
</evidence>
<dbReference type="Proteomes" id="UP000014417">
    <property type="component" value="Unassembled WGS sequence"/>
</dbReference>
<dbReference type="CDD" id="cd03311">
    <property type="entry name" value="CIMS_C_terminal_like"/>
    <property type="match status" value="1"/>
</dbReference>
<proteinExistence type="predicted"/>
<organism evidence="2 3">
    <name type="scientific">Propionimicrobium lymphophilum ACS-093-V-SCH5</name>
    <dbReference type="NCBI Taxonomy" id="883161"/>
    <lineage>
        <taxon>Bacteria</taxon>
        <taxon>Bacillati</taxon>
        <taxon>Actinomycetota</taxon>
        <taxon>Actinomycetes</taxon>
        <taxon>Propionibacteriales</taxon>
        <taxon>Propionibacteriaceae</taxon>
        <taxon>Propionimicrobium</taxon>
    </lineage>
</organism>